<gene>
    <name evidence="1" type="ORF">KK083_07040</name>
</gene>
<name>A0AAP2GI11_9BACT</name>
<proteinExistence type="predicted"/>
<keyword evidence="2" id="KW-1185">Reference proteome</keyword>
<protein>
    <submittedName>
        <fullName evidence="1">Uncharacterized protein</fullName>
    </submittedName>
</protein>
<accession>A0AAP2GI11</accession>
<evidence type="ECO:0000313" key="1">
    <source>
        <dbReference type="EMBL" id="MBT1696621.1"/>
    </source>
</evidence>
<organism evidence="1 2">
    <name type="scientific">Chryseosolibacter histidini</name>
    <dbReference type="NCBI Taxonomy" id="2782349"/>
    <lineage>
        <taxon>Bacteria</taxon>
        <taxon>Pseudomonadati</taxon>
        <taxon>Bacteroidota</taxon>
        <taxon>Cytophagia</taxon>
        <taxon>Cytophagales</taxon>
        <taxon>Chryseotaleaceae</taxon>
        <taxon>Chryseosolibacter</taxon>
    </lineage>
</organism>
<sequence length="60" mass="6417">MEPYNLNNDPKAGSISLPMAIRPAYSANGSAKSSFANYPAAVLIPYGSVFFSVERYKATA</sequence>
<evidence type="ECO:0000313" key="2">
    <source>
        <dbReference type="Proteomes" id="UP001319200"/>
    </source>
</evidence>
<comment type="caution">
    <text evidence="1">The sequence shown here is derived from an EMBL/GenBank/DDBJ whole genome shotgun (WGS) entry which is preliminary data.</text>
</comment>
<dbReference type="EMBL" id="JAHESF010000005">
    <property type="protein sequence ID" value="MBT1696621.1"/>
    <property type="molecule type" value="Genomic_DNA"/>
</dbReference>
<dbReference type="Proteomes" id="UP001319200">
    <property type="component" value="Unassembled WGS sequence"/>
</dbReference>
<dbReference type="RefSeq" id="WP_254161907.1">
    <property type="nucleotide sequence ID" value="NZ_JAHESF010000005.1"/>
</dbReference>
<dbReference type="AlphaFoldDB" id="A0AAP2GI11"/>
<reference evidence="1 2" key="1">
    <citation type="submission" date="2021-05" db="EMBL/GenBank/DDBJ databases">
        <title>A Polyphasic approach of four new species of the genus Ohtaekwangia: Ohtaekwangia histidinii sp. nov., Ohtaekwangia cretensis sp. nov., Ohtaekwangia indiensis sp. nov., Ohtaekwangia reichenbachii sp. nov. from diverse environment.</title>
        <authorList>
            <person name="Octaviana S."/>
        </authorList>
    </citation>
    <scope>NUCLEOTIDE SEQUENCE [LARGE SCALE GENOMIC DNA]</scope>
    <source>
        <strain evidence="1 2">PWU4</strain>
    </source>
</reference>